<comment type="caution">
    <text evidence="2">The sequence shown here is derived from an EMBL/GenBank/DDBJ whole genome shotgun (WGS) entry which is preliminary data.</text>
</comment>
<name>A0A2S7WMN1_9FLAO</name>
<keyword evidence="3" id="KW-1185">Reference proteome</keyword>
<evidence type="ECO:0008006" key="4">
    <source>
        <dbReference type="Google" id="ProtNLM"/>
    </source>
</evidence>
<dbReference type="Proteomes" id="UP000238882">
    <property type="component" value="Unassembled WGS sequence"/>
</dbReference>
<proteinExistence type="predicted"/>
<evidence type="ECO:0000313" key="3">
    <source>
        <dbReference type="Proteomes" id="UP000238882"/>
    </source>
</evidence>
<evidence type="ECO:0000313" key="2">
    <source>
        <dbReference type="EMBL" id="PQJ78839.1"/>
    </source>
</evidence>
<accession>A0A2S7WMN1</accession>
<gene>
    <name evidence="2" type="ORF">BTO18_06415</name>
</gene>
<dbReference type="Pfam" id="PF13715">
    <property type="entry name" value="CarbopepD_reg_2"/>
    <property type="match status" value="1"/>
</dbReference>
<protein>
    <recommendedName>
        <fullName evidence="4">Carboxypeptidase-like regulatory domain-containing protein</fullName>
    </recommendedName>
</protein>
<dbReference type="EMBL" id="MSCN01000001">
    <property type="protein sequence ID" value="PQJ78839.1"/>
    <property type="molecule type" value="Genomic_DNA"/>
</dbReference>
<dbReference type="OrthoDB" id="1201740at2"/>
<organism evidence="2 3">
    <name type="scientific">Polaribacter porphyrae</name>
    <dbReference type="NCBI Taxonomy" id="1137780"/>
    <lineage>
        <taxon>Bacteria</taxon>
        <taxon>Pseudomonadati</taxon>
        <taxon>Bacteroidota</taxon>
        <taxon>Flavobacteriia</taxon>
        <taxon>Flavobacteriales</taxon>
        <taxon>Flavobacteriaceae</taxon>
    </lineage>
</organism>
<feature type="chain" id="PRO_5015680081" description="Carboxypeptidase-like regulatory domain-containing protein" evidence="1">
    <location>
        <begin position="19"/>
        <end position="392"/>
    </location>
</feature>
<dbReference type="RefSeq" id="WP_105015435.1">
    <property type="nucleotide sequence ID" value="NZ_MSCN01000001.1"/>
</dbReference>
<evidence type="ECO:0000256" key="1">
    <source>
        <dbReference type="SAM" id="SignalP"/>
    </source>
</evidence>
<sequence length="392" mass="45909">MKKITTLLFICLSTFVLSQSKEFTVLDASTKKPIDLAQILYPALEIGSVTNSDGKIKIPLRKNKIVVSHINYQEKEFLYSDFIKKDTLYLTPNTNELDEIVVYNVNLLKKVVNVLENTYLKEYSTKKAIHNSTYKETFSINDSLSRLFQVQLNWWSKNSLFKGNKAIDKQNKIHLESVDYSKINKINKNQISSNGAYVENRIFFQFAHLNFLLSMFKDLAYDVEINSIEKNETSNKVYFDAVFRQKGKLVFTHKNSLLVFDNEYKHVKHLKFNMMYDEDFEDDISETSKIPYKKKMTKHTLELSFKNLKNNKLSLSYYISEIHAVLKTKQFTDKVVSKQSLFIGESNFGKKLRKDVINFYQPFFKNIESDQKNTDVKILLTEKETKFLESKS</sequence>
<keyword evidence="1" id="KW-0732">Signal</keyword>
<feature type="signal peptide" evidence="1">
    <location>
        <begin position="1"/>
        <end position="18"/>
    </location>
</feature>
<dbReference type="AlphaFoldDB" id="A0A2S7WMN1"/>
<reference evidence="2 3" key="1">
    <citation type="submission" date="2016-12" db="EMBL/GenBank/DDBJ databases">
        <title>Trade-off between light-utilization and light-protection in marine flavobacteria.</title>
        <authorList>
            <person name="Kumagai Y."/>
            <person name="Yoshizawa S."/>
            <person name="Kogure K."/>
            <person name="Iwasaki W."/>
        </authorList>
    </citation>
    <scope>NUCLEOTIDE SEQUENCE [LARGE SCALE GENOMIC DNA]</scope>
    <source>
        <strain evidence="2 3">NBRC 108759</strain>
    </source>
</reference>